<reference evidence="3" key="1">
    <citation type="submission" date="2022-08" db="EMBL/GenBank/DDBJ databases">
        <title>Genomic Encyclopedia of Type Strains, Phase III (KMG-III): the genomes of soil and plant-associated and newly described type strains.</title>
        <authorList>
            <person name="Whitman W."/>
        </authorList>
    </citation>
    <scope>NUCLEOTIDE SEQUENCE</scope>
    <source>
        <strain evidence="3">HMT 1</strain>
    </source>
</reference>
<protein>
    <submittedName>
        <fullName evidence="3">Fermentation-respiration switch protein FrsA (DUF1100 family)</fullName>
    </submittedName>
</protein>
<evidence type="ECO:0000313" key="3">
    <source>
        <dbReference type="EMBL" id="MCS3902771.1"/>
    </source>
</evidence>
<dbReference type="RefSeq" id="WP_259054357.1">
    <property type="nucleotide sequence ID" value="NZ_JANUCT010000004.1"/>
</dbReference>
<organism evidence="3 4">
    <name type="scientific">Methylohalomonas lacus</name>
    <dbReference type="NCBI Taxonomy" id="398773"/>
    <lineage>
        <taxon>Bacteria</taxon>
        <taxon>Pseudomonadati</taxon>
        <taxon>Pseudomonadota</taxon>
        <taxon>Gammaproteobacteria</taxon>
        <taxon>Methylohalomonadales</taxon>
        <taxon>Methylohalomonadaceae</taxon>
        <taxon>Methylohalomonas</taxon>
    </lineage>
</organism>
<dbReference type="Gene3D" id="3.40.50.1820">
    <property type="entry name" value="alpha/beta hydrolase"/>
    <property type="match status" value="1"/>
</dbReference>
<dbReference type="AlphaFoldDB" id="A0AAE3L174"/>
<dbReference type="InterPro" id="IPR029058">
    <property type="entry name" value="AB_hydrolase_fold"/>
</dbReference>
<gene>
    <name evidence="3" type="ORF">J2T55_000775</name>
</gene>
<dbReference type="SUPFAM" id="SSF53474">
    <property type="entry name" value="alpha/beta-Hydrolases"/>
    <property type="match status" value="1"/>
</dbReference>
<feature type="domain" description="Serine aminopeptidase S33" evidence="2">
    <location>
        <begin position="77"/>
        <end position="187"/>
    </location>
</feature>
<dbReference type="Proteomes" id="UP001204445">
    <property type="component" value="Unassembled WGS sequence"/>
</dbReference>
<dbReference type="InterPro" id="IPR022742">
    <property type="entry name" value="Hydrolase_4"/>
</dbReference>
<keyword evidence="1" id="KW-0472">Membrane</keyword>
<keyword evidence="4" id="KW-1185">Reference proteome</keyword>
<evidence type="ECO:0000256" key="1">
    <source>
        <dbReference type="SAM" id="Phobius"/>
    </source>
</evidence>
<proteinExistence type="predicted"/>
<sequence>MPLLSRVKHALVSLCVILALTWLGFCLILYLFQERLIFQPTSMLAATPESIGIDYETVELRISDEVVLHGWFIPAHNSRGTVLYLHGNAGNISHRLVMLEMLNHLGLSTLIIDYRGYGNSSGQPSERGTYADAEAAWNHLTLERDIKPDEIIIYGRSLGGAVAAWLAARVEPAGVILESTFVSMQSLAQSIYPYVPVGLLLRNEYPVRENVTAIRSPLLLIHSPDDEIIPYSHAEKLFEAASGSRELKTISGKHDQGFLDSGDSYRNILNKFSQQVLD</sequence>
<name>A0AAE3L174_9GAMM</name>
<dbReference type="Pfam" id="PF12146">
    <property type="entry name" value="Hydrolase_4"/>
    <property type="match status" value="1"/>
</dbReference>
<feature type="transmembrane region" description="Helical" evidence="1">
    <location>
        <begin position="12"/>
        <end position="32"/>
    </location>
</feature>
<comment type="caution">
    <text evidence="3">The sequence shown here is derived from an EMBL/GenBank/DDBJ whole genome shotgun (WGS) entry which is preliminary data.</text>
</comment>
<keyword evidence="1" id="KW-1133">Transmembrane helix</keyword>
<accession>A0AAE3L174</accession>
<dbReference type="PANTHER" id="PTHR12277:SF81">
    <property type="entry name" value="PROTEIN ABHD13"/>
    <property type="match status" value="1"/>
</dbReference>
<evidence type="ECO:0000259" key="2">
    <source>
        <dbReference type="Pfam" id="PF12146"/>
    </source>
</evidence>
<keyword evidence="1" id="KW-0812">Transmembrane</keyword>
<evidence type="ECO:0000313" key="4">
    <source>
        <dbReference type="Proteomes" id="UP001204445"/>
    </source>
</evidence>
<dbReference type="EMBL" id="JANUCT010000004">
    <property type="protein sequence ID" value="MCS3902771.1"/>
    <property type="molecule type" value="Genomic_DNA"/>
</dbReference>
<dbReference type="PANTHER" id="PTHR12277">
    <property type="entry name" value="ALPHA/BETA HYDROLASE DOMAIN-CONTAINING PROTEIN"/>
    <property type="match status" value="1"/>
</dbReference>